<dbReference type="PANTHER" id="PTHR33525">
    <property type="match status" value="1"/>
</dbReference>
<evidence type="ECO:0000259" key="1">
    <source>
        <dbReference type="PROSITE" id="PS51833"/>
    </source>
</evidence>
<feature type="domain" description="HDOD" evidence="1">
    <location>
        <begin position="24"/>
        <end position="211"/>
    </location>
</feature>
<proteinExistence type="predicted"/>
<gene>
    <name evidence="2" type="ORF">MNBD_GAMMA23-2263</name>
</gene>
<dbReference type="SUPFAM" id="SSF109604">
    <property type="entry name" value="HD-domain/PDEase-like"/>
    <property type="match status" value="1"/>
</dbReference>
<reference evidence="2" key="1">
    <citation type="submission" date="2018-06" db="EMBL/GenBank/DDBJ databases">
        <authorList>
            <person name="Zhirakovskaya E."/>
        </authorList>
    </citation>
    <scope>NUCLEOTIDE SEQUENCE</scope>
</reference>
<dbReference type="PROSITE" id="PS51833">
    <property type="entry name" value="HDOD"/>
    <property type="match status" value="1"/>
</dbReference>
<sequence>MSSEFQLTLEQRILAECAKGNLDLPSLPDIALKVKTAVNDPSKGMNQIAKLLEMDPNIAARVIKIANSSIFSGYRLTSTCMEAVARLGLHVIQNIVICVAVNNLFTAPNSLLQHQLKKVLDHSRRIGAISYVLGSMVKGKQAEKAMLAGLISQIGALPVISYLSRVPELKDNPKFADRIVKKLSGQVGRMILEQWNFDEELIFVPENMDNWFRDEKPEADYADIILVANIHSMYGCGKQNTNIPPLVEIPAFQKLGLSELGPQASMEILHEAQEDIRQAAKMLVL</sequence>
<protein>
    <recommendedName>
        <fullName evidence="1">HDOD domain-containing protein</fullName>
    </recommendedName>
</protein>
<dbReference type="InterPro" id="IPR013976">
    <property type="entry name" value="HDOD"/>
</dbReference>
<dbReference type="AlphaFoldDB" id="A0A3B1AYZ0"/>
<organism evidence="2">
    <name type="scientific">hydrothermal vent metagenome</name>
    <dbReference type="NCBI Taxonomy" id="652676"/>
    <lineage>
        <taxon>unclassified sequences</taxon>
        <taxon>metagenomes</taxon>
        <taxon>ecological metagenomes</taxon>
    </lineage>
</organism>
<name>A0A3B1AYZ0_9ZZZZ</name>
<dbReference type="Gene3D" id="1.10.3210.10">
    <property type="entry name" value="Hypothetical protein af1432"/>
    <property type="match status" value="1"/>
</dbReference>
<dbReference type="EMBL" id="UOFT01000064">
    <property type="protein sequence ID" value="VAW98046.1"/>
    <property type="molecule type" value="Genomic_DNA"/>
</dbReference>
<evidence type="ECO:0000313" key="2">
    <source>
        <dbReference type="EMBL" id="VAW98046.1"/>
    </source>
</evidence>
<dbReference type="InterPro" id="IPR052340">
    <property type="entry name" value="RNase_Y/CdgJ"/>
</dbReference>
<accession>A0A3B1AYZ0</accession>
<dbReference type="Pfam" id="PF08668">
    <property type="entry name" value="HDOD"/>
    <property type="match status" value="1"/>
</dbReference>
<dbReference type="PANTHER" id="PTHR33525:SF3">
    <property type="entry name" value="RIBONUCLEASE Y"/>
    <property type="match status" value="1"/>
</dbReference>